<sequence>MITGDAALDHTAEALAGVLVDDRHDLDRPPIGGHVELEVHRPHPIGCIGDYLWRGGGGAVPFALATLRDPQSFLTPKPLHLLMVHFPAFAAGIVVGRSEPATRMLVGVVA</sequence>
<keyword evidence="4" id="KW-1185">Reference proteome</keyword>
<dbReference type="Proteomes" id="UP000467164">
    <property type="component" value="Chromosome"/>
</dbReference>
<proteinExistence type="predicted"/>
<reference evidence="1 4" key="1">
    <citation type="journal article" date="2019" name="Emerg. Microbes Infect.">
        <title>Comprehensive subspecies identification of 175 nontuberculous mycobacteria species based on 7547 genomic profiles.</title>
        <authorList>
            <person name="Matsumoto Y."/>
            <person name="Kinjo T."/>
            <person name="Motooka D."/>
            <person name="Nabeya D."/>
            <person name="Jung N."/>
            <person name="Uechi K."/>
            <person name="Horii T."/>
            <person name="Iida T."/>
            <person name="Fujita J."/>
            <person name="Nakamura S."/>
        </authorList>
    </citation>
    <scope>NUCLEOTIDE SEQUENCE [LARGE SCALE GENOMIC DNA]</scope>
    <source>
        <strain evidence="1 4">JCM 12657</strain>
    </source>
</reference>
<name>A0A7I7L5P2_9MYCO</name>
<dbReference type="KEGG" id="msho:MSHO_04200"/>
<evidence type="ECO:0000313" key="3">
    <source>
        <dbReference type="EMBL" id="BBX58023.1"/>
    </source>
</evidence>
<organism evidence="1 4">
    <name type="scientific">Mycobacterium shottsii</name>
    <dbReference type="NCBI Taxonomy" id="133549"/>
    <lineage>
        <taxon>Bacteria</taxon>
        <taxon>Bacillati</taxon>
        <taxon>Actinomycetota</taxon>
        <taxon>Actinomycetes</taxon>
        <taxon>Mycobacteriales</taxon>
        <taxon>Mycobacteriaceae</taxon>
        <taxon>Mycobacterium</taxon>
        <taxon>Mycobacterium ulcerans group</taxon>
    </lineage>
</organism>
<dbReference type="KEGG" id="msho:MSHO_33680"/>
<protein>
    <submittedName>
        <fullName evidence="1">Uncharacterized protein</fullName>
    </submittedName>
</protein>
<dbReference type="EMBL" id="AP022572">
    <property type="protein sequence ID" value="BBX58023.1"/>
    <property type="molecule type" value="Genomic_DNA"/>
</dbReference>
<reference evidence="1" key="2">
    <citation type="submission" date="2020-02" db="EMBL/GenBank/DDBJ databases">
        <authorList>
            <person name="Matsumoto Y."/>
            <person name="Motooka D."/>
            <person name="Nakamura S."/>
        </authorList>
    </citation>
    <scope>NUCLEOTIDE SEQUENCE</scope>
    <source>
        <strain evidence="1">JCM 12657</strain>
    </source>
</reference>
<dbReference type="EMBL" id="AP022572">
    <property type="protein sequence ID" value="BBX57781.1"/>
    <property type="molecule type" value="Genomic_DNA"/>
</dbReference>
<evidence type="ECO:0000313" key="1">
    <source>
        <dbReference type="EMBL" id="BBX55075.1"/>
    </source>
</evidence>
<evidence type="ECO:0000313" key="2">
    <source>
        <dbReference type="EMBL" id="BBX57781.1"/>
    </source>
</evidence>
<evidence type="ECO:0000313" key="4">
    <source>
        <dbReference type="Proteomes" id="UP000467164"/>
    </source>
</evidence>
<dbReference type="EMBL" id="AP022572">
    <property type="protein sequence ID" value="BBX55075.1"/>
    <property type="molecule type" value="Genomic_DNA"/>
</dbReference>
<dbReference type="KEGG" id="msho:MSHO_31260"/>
<dbReference type="AlphaFoldDB" id="A0A7I7L5P2"/>
<accession>A0A7I7L5P2</accession>
<gene>
    <name evidence="1" type="ORF">MSHO_04200</name>
    <name evidence="2" type="ORF">MSHO_31260</name>
    <name evidence="3" type="ORF">MSHO_33680</name>
</gene>